<keyword evidence="2" id="KW-1185">Reference proteome</keyword>
<accession>A0AAV4B9J6</accession>
<gene>
    <name evidence="1" type="ORF">PoB_004187400</name>
</gene>
<sequence>MYEENITKFLGTINSTRQCRKDELFTKDELVPLNYNAIEESCTGIQTHTNLIIVNDDAPDHTTLICKTTSNPQAECKTGVVNDVALENISVIFVDYYNPGPGICDFWALLIYPRDDVLFNEKEEEPADILVGIKTNLFTKDFKPVDYKDKEEDLDADEDQVHTNLILVNDDLPRCHQQDAALDYFNVTNEEEILSWKYTVLHHLFYEIPEASLKKHYAVGLNMVLYDAHVRTGVVSDILGESVRGVFLKHDTGMIAFDYWVLPVYPEAAIQLPPPPPFHNTRGQKKKKALEEDYRYLLP</sequence>
<dbReference type="Proteomes" id="UP000735302">
    <property type="component" value="Unassembled WGS sequence"/>
</dbReference>
<comment type="caution">
    <text evidence="1">The sequence shown here is derived from an EMBL/GenBank/DDBJ whole genome shotgun (WGS) entry which is preliminary data.</text>
</comment>
<protein>
    <submittedName>
        <fullName evidence="1">Uncharacterized protein</fullName>
    </submittedName>
</protein>
<proteinExistence type="predicted"/>
<evidence type="ECO:0000313" key="1">
    <source>
        <dbReference type="EMBL" id="GFO15369.1"/>
    </source>
</evidence>
<reference evidence="1 2" key="1">
    <citation type="journal article" date="2021" name="Elife">
        <title>Chloroplast acquisition without the gene transfer in kleptoplastic sea slugs, Plakobranchus ocellatus.</title>
        <authorList>
            <person name="Maeda T."/>
            <person name="Takahashi S."/>
            <person name="Yoshida T."/>
            <person name="Shimamura S."/>
            <person name="Takaki Y."/>
            <person name="Nagai Y."/>
            <person name="Toyoda A."/>
            <person name="Suzuki Y."/>
            <person name="Arimoto A."/>
            <person name="Ishii H."/>
            <person name="Satoh N."/>
            <person name="Nishiyama T."/>
            <person name="Hasebe M."/>
            <person name="Maruyama T."/>
            <person name="Minagawa J."/>
            <person name="Obokata J."/>
            <person name="Shigenobu S."/>
        </authorList>
    </citation>
    <scope>NUCLEOTIDE SEQUENCE [LARGE SCALE GENOMIC DNA]</scope>
</reference>
<evidence type="ECO:0000313" key="2">
    <source>
        <dbReference type="Proteomes" id="UP000735302"/>
    </source>
</evidence>
<dbReference type="EMBL" id="BLXT01004605">
    <property type="protein sequence ID" value="GFO15369.1"/>
    <property type="molecule type" value="Genomic_DNA"/>
</dbReference>
<name>A0AAV4B9J6_9GAST</name>
<dbReference type="AlphaFoldDB" id="A0AAV4B9J6"/>
<organism evidence="1 2">
    <name type="scientific">Plakobranchus ocellatus</name>
    <dbReference type="NCBI Taxonomy" id="259542"/>
    <lineage>
        <taxon>Eukaryota</taxon>
        <taxon>Metazoa</taxon>
        <taxon>Spiralia</taxon>
        <taxon>Lophotrochozoa</taxon>
        <taxon>Mollusca</taxon>
        <taxon>Gastropoda</taxon>
        <taxon>Heterobranchia</taxon>
        <taxon>Euthyneura</taxon>
        <taxon>Panpulmonata</taxon>
        <taxon>Sacoglossa</taxon>
        <taxon>Placobranchoidea</taxon>
        <taxon>Plakobranchidae</taxon>
        <taxon>Plakobranchus</taxon>
    </lineage>
</organism>